<dbReference type="InterPro" id="IPR053137">
    <property type="entry name" value="NLR-like"/>
</dbReference>
<protein>
    <submittedName>
        <fullName evidence="3">FxSxx-COOH system tetratricopeptide repeat protein</fullName>
    </submittedName>
</protein>
<dbReference type="InterPro" id="IPR011990">
    <property type="entry name" value="TPR-like_helical_dom_sf"/>
</dbReference>
<evidence type="ECO:0000256" key="1">
    <source>
        <dbReference type="SAM" id="MobiDB-lite"/>
    </source>
</evidence>
<dbReference type="Pfam" id="PF13424">
    <property type="entry name" value="TPR_12"/>
    <property type="match status" value="3"/>
</dbReference>
<feature type="compositionally biased region" description="Pro residues" evidence="1">
    <location>
        <begin position="49"/>
        <end position="73"/>
    </location>
</feature>
<sequence>MALDDLGLITVIGPGPDRLTAREWAEALWLARRVSGRPGITPQRRDAAPPLPPEAPPTPPGPQSEPPPSPRPRLPAGNALPRQPTSVPGPAPASARAGIAAGPQTGTAGPLFDADPRPGALRDPLGLARALRPFNRRVRTHRNPALDEEATAVRSAELGRWDLVLTDLPDRWFEVTLVVERSTSMSVWYGIVRDLVRLLRNQGAFADVRVCWLDTRGGGAVLRAESGSATCGPAALTHPRRSRLILLMSDCVGAGWAQGVVPRLLRSWAREAPVAVLQPLPARLWDLCEAVPVDLRLRTRAPGLPNSLLELRRGGAWVRPGDADDAGEEPVPVPVPVLAMEPAWLAGWARLVTAAPAPHHDVAALLIEGGHLATASLPPLEPEARGAAVPADTAVRRFQRLASPAGRLLAARLAMVPLRDDVLSAVREPVTRMAGPLPMAEILLGGLLSMRPEPGSSRPSFAFLEGVRGQLLRTLGRAEILRTLQEVAARAAQVTGARPDLLAELVAAPSSWSPERLSDEDRELLEAAGPALSALGPAYSTPLDRVTGPLVRGADGQETPGGTSTSGPPATRPADAPAMTTRPAPASENALKTPAEQSGSAHAAGTPTEPHSAREEPAPPGRTPPSMPLAGRHFFGRSPELARLHGILHGEGQAAVLPHALYGLGGVGKTRLAIEYARRHSGEYDRVWWIDAAQTAVIREQLASLAAELGVAEGPGDTVERVLAALSSGDSVRRWLLVLDNAGPPESVAPYIPSPVSAPGRVGHVILTSRDAGWTNRVDSLRVDVFNQAESREFLRSRTPWVSEADADRLAEELGHLPIALEQCAALMIQTGLGTGELLELLASRPSELLAETASPGDRSVAKLWRASMDSLARDHPGALDLLRLLAFFGPEPVAQSFLPDARALPLPASLFALAHDPLERGRTIRAINQYSLLTIDQERGTAQMHRLLRGFLQNELPAREQEAWRHLIHQMLAAHDPGASQRTDAWARLAEILPHIEPTGLPRSTDGSCRQTVLTTLGYLFARGDFQGTVEFARRIVTEWREILGPDHPQTLSAMRLQASAHWQLSQFGESRPLNQEALRLLRATVGDDHEDTITVAGATAADERAAGHFEEALILDRGAYERSVRRYGEESANTLRATHNYAVSLRVNGYYTEALELDRRVHESRRTVLGHRARSTLFSVNNVARDLRECGRYAEALRLQRTTLAVYREEFGETHPDTLRALKNLAVSCRKAGALREGLELATDVHERYEKLLGGDHVDTIAAVTNLANDLRLTGDPEGAVRCGADALERYRARFGERHPITSTAAVNYAAALRAGGADDQALALDERTVSSLARALPEDHPWLLMARVNLASGLSRAGERARARALGEECADRLERRYGDRHPVTLVALLNLALDLVEAGVDERDRGEDLLATVHRRYLDTLGPDHPEARGAAARRRGECDIEPPPL</sequence>
<feature type="region of interest" description="Disordered" evidence="1">
    <location>
        <begin position="33"/>
        <end position="123"/>
    </location>
</feature>
<gene>
    <name evidence="3" type="primary">fxsT</name>
    <name evidence="3" type="ORF">RM780_26795</name>
</gene>
<dbReference type="EMBL" id="JAVREN010000077">
    <property type="protein sequence ID" value="MDT0310527.1"/>
    <property type="molecule type" value="Genomic_DNA"/>
</dbReference>
<dbReference type="Pfam" id="PF13374">
    <property type="entry name" value="TPR_10"/>
    <property type="match status" value="2"/>
</dbReference>
<dbReference type="PANTHER" id="PTHR46082">
    <property type="entry name" value="ATP/GTP-BINDING PROTEIN-RELATED"/>
    <property type="match status" value="1"/>
</dbReference>
<reference evidence="4" key="1">
    <citation type="submission" date="2023-07" db="EMBL/GenBank/DDBJ databases">
        <title>30 novel species of actinomycetes from the DSMZ collection.</title>
        <authorList>
            <person name="Nouioui I."/>
        </authorList>
    </citation>
    <scope>NUCLEOTIDE SEQUENCE [LARGE SCALE GENOMIC DNA]</scope>
    <source>
        <strain evidence="4">DSM 44917</strain>
    </source>
</reference>
<dbReference type="Proteomes" id="UP001183388">
    <property type="component" value="Unassembled WGS sequence"/>
</dbReference>
<evidence type="ECO:0000313" key="4">
    <source>
        <dbReference type="Proteomes" id="UP001183388"/>
    </source>
</evidence>
<name>A0ABU2LG54_9ACTN</name>
<dbReference type="SUPFAM" id="SSF48452">
    <property type="entry name" value="TPR-like"/>
    <property type="match status" value="3"/>
</dbReference>
<dbReference type="Gene3D" id="3.40.50.300">
    <property type="entry name" value="P-loop containing nucleotide triphosphate hydrolases"/>
    <property type="match status" value="1"/>
</dbReference>
<dbReference type="PANTHER" id="PTHR46082:SF6">
    <property type="entry name" value="AAA+ ATPASE DOMAIN-CONTAINING PROTEIN-RELATED"/>
    <property type="match status" value="1"/>
</dbReference>
<dbReference type="Pfam" id="PF00931">
    <property type="entry name" value="NB-ARC"/>
    <property type="match status" value="1"/>
</dbReference>
<dbReference type="NCBIfam" id="NF041121">
    <property type="entry name" value="SAV_2336_NTERM"/>
    <property type="match status" value="1"/>
</dbReference>
<dbReference type="Gene3D" id="1.25.40.10">
    <property type="entry name" value="Tetratricopeptide repeat domain"/>
    <property type="match status" value="3"/>
</dbReference>
<organism evidence="3 4">
    <name type="scientific">Streptomyces boetiae</name>
    <dbReference type="NCBI Taxonomy" id="3075541"/>
    <lineage>
        <taxon>Bacteria</taxon>
        <taxon>Bacillati</taxon>
        <taxon>Actinomycetota</taxon>
        <taxon>Actinomycetes</taxon>
        <taxon>Kitasatosporales</taxon>
        <taxon>Streptomycetaceae</taxon>
        <taxon>Streptomyces</taxon>
    </lineage>
</organism>
<feature type="region of interest" description="Disordered" evidence="1">
    <location>
        <begin position="534"/>
        <end position="633"/>
    </location>
</feature>
<feature type="compositionally biased region" description="Pro residues" evidence="1">
    <location>
        <begin position="618"/>
        <end position="627"/>
    </location>
</feature>
<evidence type="ECO:0000313" key="3">
    <source>
        <dbReference type="EMBL" id="MDT0310527.1"/>
    </source>
</evidence>
<keyword evidence="4" id="KW-1185">Reference proteome</keyword>
<evidence type="ECO:0000259" key="2">
    <source>
        <dbReference type="Pfam" id="PF00931"/>
    </source>
</evidence>
<dbReference type="InterPro" id="IPR002182">
    <property type="entry name" value="NB-ARC"/>
</dbReference>
<dbReference type="InterPro" id="IPR027417">
    <property type="entry name" value="P-loop_NTPase"/>
</dbReference>
<feature type="domain" description="NB-ARC" evidence="2">
    <location>
        <begin position="660"/>
        <end position="796"/>
    </location>
</feature>
<dbReference type="RefSeq" id="WP_311633495.1">
    <property type="nucleotide sequence ID" value="NZ_JAVREN010000077.1"/>
</dbReference>
<feature type="region of interest" description="Disordered" evidence="1">
    <location>
        <begin position="1425"/>
        <end position="1450"/>
    </location>
</feature>
<proteinExistence type="predicted"/>
<feature type="compositionally biased region" description="Low complexity" evidence="1">
    <location>
        <begin position="92"/>
        <end position="103"/>
    </location>
</feature>
<dbReference type="InterPro" id="IPR047738">
    <property type="entry name" value="SAV_2336-like_N"/>
</dbReference>
<dbReference type="SUPFAM" id="SSF52540">
    <property type="entry name" value="P-loop containing nucleoside triphosphate hydrolases"/>
    <property type="match status" value="1"/>
</dbReference>
<comment type="caution">
    <text evidence="3">The sequence shown here is derived from an EMBL/GenBank/DDBJ whole genome shotgun (WGS) entry which is preliminary data.</text>
</comment>
<dbReference type="NCBIfam" id="NF040586">
    <property type="entry name" value="FxSxx_TPR"/>
    <property type="match status" value="1"/>
</dbReference>
<accession>A0ABU2LG54</accession>